<dbReference type="Proteomes" id="UP001162992">
    <property type="component" value="Chromosome 4"/>
</dbReference>
<reference evidence="2" key="1">
    <citation type="journal article" date="2024" name="Proc. Natl. Acad. Sci. U.S.A.">
        <title>Extraordinary preservation of gene collinearity over three hundred million years revealed in homosporous lycophytes.</title>
        <authorList>
            <person name="Li C."/>
            <person name="Wickell D."/>
            <person name="Kuo L.Y."/>
            <person name="Chen X."/>
            <person name="Nie B."/>
            <person name="Liao X."/>
            <person name="Peng D."/>
            <person name="Ji J."/>
            <person name="Jenkins J."/>
            <person name="Williams M."/>
            <person name="Shu S."/>
            <person name="Plott C."/>
            <person name="Barry K."/>
            <person name="Rajasekar S."/>
            <person name="Grimwood J."/>
            <person name="Han X."/>
            <person name="Sun S."/>
            <person name="Hou Z."/>
            <person name="He W."/>
            <person name="Dai G."/>
            <person name="Sun C."/>
            <person name="Schmutz J."/>
            <person name="Leebens-Mack J.H."/>
            <person name="Li F.W."/>
            <person name="Wang L."/>
        </authorList>
    </citation>
    <scope>NUCLEOTIDE SEQUENCE [LARGE SCALE GENOMIC DNA]</scope>
    <source>
        <strain evidence="2">cv. PW_Plant_1</strain>
    </source>
</reference>
<keyword evidence="2" id="KW-1185">Reference proteome</keyword>
<comment type="caution">
    <text evidence="1">The sequence shown here is derived from an EMBL/GenBank/DDBJ whole genome shotgun (WGS) entry which is preliminary data.</text>
</comment>
<gene>
    <name evidence="1" type="ORF">O6H91_04G001400</name>
</gene>
<sequence length="106" mass="11008">MAILAKPSLLSSSRASPLPHLHIPSRTQASRSCQMAAVRCVANKNQEQQQAAAGAAVAAVLSILPARSANALEKRPAGEPKPGSKEALKKYANICVSQPQASICHG</sequence>
<proteinExistence type="predicted"/>
<evidence type="ECO:0000313" key="1">
    <source>
        <dbReference type="EMBL" id="KAJ7557604.1"/>
    </source>
</evidence>
<protein>
    <submittedName>
        <fullName evidence="1">Uncharacterized protein</fullName>
    </submittedName>
</protein>
<accession>A0ACC2DTR2</accession>
<evidence type="ECO:0000313" key="2">
    <source>
        <dbReference type="Proteomes" id="UP001162992"/>
    </source>
</evidence>
<organism evidence="1 2">
    <name type="scientific">Diphasiastrum complanatum</name>
    <name type="common">Issler's clubmoss</name>
    <name type="synonym">Lycopodium complanatum</name>
    <dbReference type="NCBI Taxonomy" id="34168"/>
    <lineage>
        <taxon>Eukaryota</taxon>
        <taxon>Viridiplantae</taxon>
        <taxon>Streptophyta</taxon>
        <taxon>Embryophyta</taxon>
        <taxon>Tracheophyta</taxon>
        <taxon>Lycopodiopsida</taxon>
        <taxon>Lycopodiales</taxon>
        <taxon>Lycopodiaceae</taxon>
        <taxon>Lycopodioideae</taxon>
        <taxon>Diphasiastrum</taxon>
    </lineage>
</organism>
<dbReference type="EMBL" id="CM055095">
    <property type="protein sequence ID" value="KAJ7557604.1"/>
    <property type="molecule type" value="Genomic_DNA"/>
</dbReference>
<name>A0ACC2DTR2_DIPCM</name>